<dbReference type="Proteomes" id="UP001596548">
    <property type="component" value="Unassembled WGS sequence"/>
</dbReference>
<proteinExistence type="predicted"/>
<feature type="region of interest" description="Disordered" evidence="1">
    <location>
        <begin position="47"/>
        <end position="70"/>
    </location>
</feature>
<comment type="caution">
    <text evidence="2">The sequence shown here is derived from an EMBL/GenBank/DDBJ whole genome shotgun (WGS) entry which is preliminary data.</text>
</comment>
<organism evidence="2 3">
    <name type="scientific">Paractinoplanes rhizophilus</name>
    <dbReference type="NCBI Taxonomy" id="1416877"/>
    <lineage>
        <taxon>Bacteria</taxon>
        <taxon>Bacillati</taxon>
        <taxon>Actinomycetota</taxon>
        <taxon>Actinomycetes</taxon>
        <taxon>Micromonosporales</taxon>
        <taxon>Micromonosporaceae</taxon>
        <taxon>Paractinoplanes</taxon>
    </lineage>
</organism>
<protein>
    <recommendedName>
        <fullName evidence="4">Transposase</fullName>
    </recommendedName>
</protein>
<accession>A0ABW2HM81</accession>
<dbReference type="EMBL" id="JBHTBJ010000005">
    <property type="protein sequence ID" value="MFC7274328.1"/>
    <property type="molecule type" value="Genomic_DNA"/>
</dbReference>
<gene>
    <name evidence="2" type="ORF">ACFQS1_10080</name>
</gene>
<evidence type="ECO:0000313" key="3">
    <source>
        <dbReference type="Proteomes" id="UP001596548"/>
    </source>
</evidence>
<reference evidence="3" key="1">
    <citation type="journal article" date="2019" name="Int. J. Syst. Evol. Microbiol.">
        <title>The Global Catalogue of Microorganisms (GCM) 10K type strain sequencing project: providing services to taxonomists for standard genome sequencing and annotation.</title>
        <authorList>
            <consortium name="The Broad Institute Genomics Platform"/>
            <consortium name="The Broad Institute Genome Sequencing Center for Infectious Disease"/>
            <person name="Wu L."/>
            <person name="Ma J."/>
        </authorList>
    </citation>
    <scope>NUCLEOTIDE SEQUENCE [LARGE SCALE GENOMIC DNA]</scope>
    <source>
        <strain evidence="3">XZYJT-10</strain>
    </source>
</reference>
<dbReference type="RefSeq" id="WP_378966116.1">
    <property type="nucleotide sequence ID" value="NZ_JBHTBJ010000005.1"/>
</dbReference>
<evidence type="ECO:0000256" key="1">
    <source>
        <dbReference type="SAM" id="MobiDB-lite"/>
    </source>
</evidence>
<evidence type="ECO:0000313" key="2">
    <source>
        <dbReference type="EMBL" id="MFC7274328.1"/>
    </source>
</evidence>
<keyword evidence="3" id="KW-1185">Reference proteome</keyword>
<sequence>MRHGIQRRRRLSAVPIIVFSKLKDLMVEVDALTDARRRLRAMRHAPVARPVGVAGKTGRPARRTRRTRAADAASEDFTITRVAAIGLVARCEDRWQKLWKTADRKNDTIILSGGASDELG</sequence>
<name>A0ABW2HM81_9ACTN</name>
<evidence type="ECO:0008006" key="4">
    <source>
        <dbReference type="Google" id="ProtNLM"/>
    </source>
</evidence>